<evidence type="ECO:0008006" key="5">
    <source>
        <dbReference type="Google" id="ProtNLM"/>
    </source>
</evidence>
<evidence type="ECO:0000313" key="3">
    <source>
        <dbReference type="EMBL" id="OMJ80910.1"/>
    </source>
</evidence>
<protein>
    <recommendedName>
        <fullName evidence="5">Vesicle transport v-SNARE N-terminal domain-containing protein</fullName>
    </recommendedName>
</protein>
<keyword evidence="2" id="KW-0472">Membrane</keyword>
<keyword evidence="4" id="KW-1185">Reference proteome</keyword>
<accession>A0A1R2BVW4</accession>
<comment type="caution">
    <text evidence="3">The sequence shown here is derived from an EMBL/GenBank/DDBJ whole genome shotgun (WGS) entry which is preliminary data.</text>
</comment>
<name>A0A1R2BVW4_9CILI</name>
<evidence type="ECO:0000313" key="4">
    <source>
        <dbReference type="Proteomes" id="UP000187209"/>
    </source>
</evidence>
<dbReference type="Proteomes" id="UP000187209">
    <property type="component" value="Unassembled WGS sequence"/>
</dbReference>
<feature type="transmembrane region" description="Helical" evidence="2">
    <location>
        <begin position="169"/>
        <end position="188"/>
    </location>
</feature>
<keyword evidence="2" id="KW-0812">Transmembrane</keyword>
<proteinExistence type="predicted"/>
<evidence type="ECO:0000256" key="1">
    <source>
        <dbReference type="SAM" id="Coils"/>
    </source>
</evidence>
<keyword evidence="1" id="KW-0175">Coiled coil</keyword>
<sequence length="189" mass="21828">MDELLSLKESEVLKSLISANFELASVALSETKKTVKDRIAASLDHAEISYNTLSETVKNLAYSEKLKYQNRLSVYKQRTEEMKERLKNLDKAESTIGENPQFVDMRFEKTLSEGIRSQEIGVKTLEKLQMQKGTITKFSQAECFKENINEADQALFEFSMKRVKLKMSMLLICFLEIVILLLILYIKIR</sequence>
<evidence type="ECO:0000256" key="2">
    <source>
        <dbReference type="SAM" id="Phobius"/>
    </source>
</evidence>
<keyword evidence="2" id="KW-1133">Transmembrane helix</keyword>
<organism evidence="3 4">
    <name type="scientific">Stentor coeruleus</name>
    <dbReference type="NCBI Taxonomy" id="5963"/>
    <lineage>
        <taxon>Eukaryota</taxon>
        <taxon>Sar</taxon>
        <taxon>Alveolata</taxon>
        <taxon>Ciliophora</taxon>
        <taxon>Postciliodesmatophora</taxon>
        <taxon>Heterotrichea</taxon>
        <taxon>Heterotrichida</taxon>
        <taxon>Stentoridae</taxon>
        <taxon>Stentor</taxon>
    </lineage>
</organism>
<dbReference type="AlphaFoldDB" id="A0A1R2BVW4"/>
<feature type="coiled-coil region" evidence="1">
    <location>
        <begin position="65"/>
        <end position="92"/>
    </location>
</feature>
<reference evidence="3 4" key="1">
    <citation type="submission" date="2016-11" db="EMBL/GenBank/DDBJ databases">
        <title>The macronuclear genome of Stentor coeruleus: a giant cell with tiny introns.</title>
        <authorList>
            <person name="Slabodnick M."/>
            <person name="Ruby J.G."/>
            <person name="Reiff S.B."/>
            <person name="Swart E.C."/>
            <person name="Gosai S."/>
            <person name="Prabakaran S."/>
            <person name="Witkowska E."/>
            <person name="Larue G.E."/>
            <person name="Fisher S."/>
            <person name="Freeman R.M."/>
            <person name="Gunawardena J."/>
            <person name="Chu W."/>
            <person name="Stover N.A."/>
            <person name="Gregory B.D."/>
            <person name="Nowacki M."/>
            <person name="Derisi J."/>
            <person name="Roy S.W."/>
            <person name="Marshall W.F."/>
            <person name="Sood P."/>
        </authorList>
    </citation>
    <scope>NUCLEOTIDE SEQUENCE [LARGE SCALE GENOMIC DNA]</scope>
    <source>
        <strain evidence="3">WM001</strain>
    </source>
</reference>
<dbReference type="EMBL" id="MPUH01000402">
    <property type="protein sequence ID" value="OMJ80910.1"/>
    <property type="molecule type" value="Genomic_DNA"/>
</dbReference>
<gene>
    <name evidence="3" type="ORF">SteCoe_18719</name>
</gene>